<reference evidence="2" key="1">
    <citation type="submission" date="2016-10" db="EMBL/GenBank/DDBJ databases">
        <authorList>
            <person name="Varghese N."/>
            <person name="Submissions S."/>
        </authorList>
    </citation>
    <scope>NUCLEOTIDE SEQUENCE [LARGE SCALE GENOMIC DNA]</scope>
    <source>
        <strain evidence="2">BL36</strain>
    </source>
</reference>
<dbReference type="EMBL" id="FOTK01000064">
    <property type="protein sequence ID" value="SFM85023.1"/>
    <property type="molecule type" value="Genomic_DNA"/>
</dbReference>
<protein>
    <recommendedName>
        <fullName evidence="3">DUF2958 domain-containing protein</fullName>
    </recommendedName>
</protein>
<dbReference type="RefSeq" id="WP_092046669.1">
    <property type="nucleotide sequence ID" value="NZ_FOTK01000064.1"/>
</dbReference>
<dbReference type="AlphaFoldDB" id="A0A1I4U8I8"/>
<evidence type="ECO:0000313" key="1">
    <source>
        <dbReference type="EMBL" id="SFM85023.1"/>
    </source>
</evidence>
<dbReference type="OrthoDB" id="1070337at2"/>
<proteinExistence type="predicted"/>
<gene>
    <name evidence="1" type="ORF">SAMN05192568_106423</name>
</gene>
<evidence type="ECO:0000313" key="2">
    <source>
        <dbReference type="Proteomes" id="UP000199048"/>
    </source>
</evidence>
<sequence>MLPLIDAATRELLLTNGRDRERDHYPLLKLFNPTGPATWLICAMDPDGDTLYGLCDLGFGEPELGYVSLEELKEVSAGLVIGLERDLSFRATLPISAYARAARAAGRIVEPGQPTASYYGNLP</sequence>
<dbReference type="Pfam" id="PF11171">
    <property type="entry name" value="DUF2958"/>
    <property type="match status" value="1"/>
</dbReference>
<organism evidence="1 2">
    <name type="scientific">Methylobacterium pseudosasicola</name>
    <dbReference type="NCBI Taxonomy" id="582667"/>
    <lineage>
        <taxon>Bacteria</taxon>
        <taxon>Pseudomonadati</taxon>
        <taxon>Pseudomonadota</taxon>
        <taxon>Alphaproteobacteria</taxon>
        <taxon>Hyphomicrobiales</taxon>
        <taxon>Methylobacteriaceae</taxon>
        <taxon>Methylobacterium</taxon>
    </lineage>
</organism>
<name>A0A1I4U8I8_9HYPH</name>
<keyword evidence="2" id="KW-1185">Reference proteome</keyword>
<dbReference type="Proteomes" id="UP000199048">
    <property type="component" value="Unassembled WGS sequence"/>
</dbReference>
<evidence type="ECO:0008006" key="3">
    <source>
        <dbReference type="Google" id="ProtNLM"/>
    </source>
</evidence>
<dbReference type="InterPro" id="IPR021341">
    <property type="entry name" value="DUF2958"/>
</dbReference>
<dbReference type="STRING" id="582667.SAMN05192568_106423"/>
<accession>A0A1I4U8I8</accession>